<dbReference type="InterPro" id="IPR047146">
    <property type="entry name" value="Cyt_P450_E_CYP52_fungi"/>
</dbReference>
<dbReference type="InterPro" id="IPR017972">
    <property type="entry name" value="Cyt_P450_CS"/>
</dbReference>
<keyword evidence="11" id="KW-1185">Reference proteome</keyword>
<gene>
    <name evidence="10" type="ORF">BDV29DRAFT_177045</name>
</gene>
<sequence>MALWLSPGGYLSLIVISLYLLRKLDKVIKVRRFKQIHGCISPSREPHKDPFLGLDALRSLLAALRENRALEFLRSRYQRYGNTFRSKVLFSDEIHTIEPENIKTILAIKFKQFELGEERRDAFHPLLGDGIFTADGSRWEHSRALLRPCFVRTQIAATDLYERHVQKLIDNVPRDGATVDLQSLFFKLTLDTATEFLFGESVESLSSESSAASSDFADHFNTALDGLSFRATIGPFRLLHFSAKFRESVQAARGFVHGFAQKALEYRATLESEKHPANSVESHTQYVFLHELAKQTSDTNEITDQLLNILLAGRDTTASLLSMVFYVLSRRPDVWETLRREVISLNGECPSFEQLKHMKYLSWVINETLRLYPVVPSNSRTANQDTTLPIGGGADGKSPVFVSKGQRVEYDVYAMHRRKDIYGPDADEFRPERWETIRPGWAFVPFNGGPRICLGQQFALTEASYTTVRILQSFKAITCRDAGPWQEALLLTLASKNGTKVSMVPA</sequence>
<organism evidence="10 11">
    <name type="scientific">Aspergillus leporis</name>
    <dbReference type="NCBI Taxonomy" id="41062"/>
    <lineage>
        <taxon>Eukaryota</taxon>
        <taxon>Fungi</taxon>
        <taxon>Dikarya</taxon>
        <taxon>Ascomycota</taxon>
        <taxon>Pezizomycotina</taxon>
        <taxon>Eurotiomycetes</taxon>
        <taxon>Eurotiomycetidae</taxon>
        <taxon>Eurotiales</taxon>
        <taxon>Aspergillaceae</taxon>
        <taxon>Aspergillus</taxon>
        <taxon>Aspergillus subgen. Circumdati</taxon>
    </lineage>
</organism>
<evidence type="ECO:0000256" key="3">
    <source>
        <dbReference type="ARBA" id="ARBA00022617"/>
    </source>
</evidence>
<keyword evidence="3 8" id="KW-0349">Heme</keyword>
<dbReference type="PRINTS" id="PR00463">
    <property type="entry name" value="EP450I"/>
</dbReference>
<evidence type="ECO:0000256" key="5">
    <source>
        <dbReference type="ARBA" id="ARBA00023002"/>
    </source>
</evidence>
<reference evidence="10 11" key="1">
    <citation type="submission" date="2019-04" db="EMBL/GenBank/DDBJ databases">
        <title>Friends and foes A comparative genomics study of 23 Aspergillus species from section Flavi.</title>
        <authorList>
            <consortium name="DOE Joint Genome Institute"/>
            <person name="Kjaerbolling I."/>
            <person name="Vesth T."/>
            <person name="Frisvad J.C."/>
            <person name="Nybo J.L."/>
            <person name="Theobald S."/>
            <person name="Kildgaard S."/>
            <person name="Isbrandt T."/>
            <person name="Kuo A."/>
            <person name="Sato A."/>
            <person name="Lyhne E.K."/>
            <person name="Kogle M.E."/>
            <person name="Wiebenga A."/>
            <person name="Kun R.S."/>
            <person name="Lubbers R.J."/>
            <person name="Makela M.R."/>
            <person name="Barry K."/>
            <person name="Chovatia M."/>
            <person name="Clum A."/>
            <person name="Daum C."/>
            <person name="Haridas S."/>
            <person name="He G."/>
            <person name="LaButti K."/>
            <person name="Lipzen A."/>
            <person name="Mondo S."/>
            <person name="Riley R."/>
            <person name="Salamov A."/>
            <person name="Simmons B.A."/>
            <person name="Magnuson J.K."/>
            <person name="Henrissat B."/>
            <person name="Mortensen U.H."/>
            <person name="Larsen T.O."/>
            <person name="Devries R.P."/>
            <person name="Grigoriev I.V."/>
            <person name="Machida M."/>
            <person name="Baker S.E."/>
            <person name="Andersen M.R."/>
        </authorList>
    </citation>
    <scope>NUCLEOTIDE SEQUENCE [LARGE SCALE GENOMIC DNA]</scope>
    <source>
        <strain evidence="10 11">CBS 151.66</strain>
    </source>
</reference>
<evidence type="ECO:0000313" key="10">
    <source>
        <dbReference type="EMBL" id="KAB8072618.1"/>
    </source>
</evidence>
<dbReference type="GO" id="GO:0004497">
    <property type="term" value="F:monooxygenase activity"/>
    <property type="evidence" value="ECO:0007669"/>
    <property type="project" value="UniProtKB-KW"/>
</dbReference>
<keyword evidence="6 8" id="KW-0408">Iron</keyword>
<comment type="cofactor">
    <cofactor evidence="1 8">
        <name>heme</name>
        <dbReference type="ChEBI" id="CHEBI:30413"/>
    </cofactor>
</comment>
<dbReference type="PRINTS" id="PR00385">
    <property type="entry name" value="P450"/>
</dbReference>
<dbReference type="PANTHER" id="PTHR24287">
    <property type="entry name" value="P450, PUTATIVE (EUROFUNG)-RELATED"/>
    <property type="match status" value="1"/>
</dbReference>
<evidence type="ECO:0000256" key="1">
    <source>
        <dbReference type="ARBA" id="ARBA00001971"/>
    </source>
</evidence>
<comment type="similarity">
    <text evidence="2 9">Belongs to the cytochrome P450 family.</text>
</comment>
<dbReference type="GO" id="GO:0005506">
    <property type="term" value="F:iron ion binding"/>
    <property type="evidence" value="ECO:0007669"/>
    <property type="project" value="InterPro"/>
</dbReference>
<dbReference type="GO" id="GO:0020037">
    <property type="term" value="F:heme binding"/>
    <property type="evidence" value="ECO:0007669"/>
    <property type="project" value="InterPro"/>
</dbReference>
<dbReference type="Pfam" id="PF00067">
    <property type="entry name" value="p450"/>
    <property type="match status" value="1"/>
</dbReference>
<evidence type="ECO:0000313" key="11">
    <source>
        <dbReference type="Proteomes" id="UP000326565"/>
    </source>
</evidence>
<evidence type="ECO:0000256" key="4">
    <source>
        <dbReference type="ARBA" id="ARBA00022723"/>
    </source>
</evidence>
<dbReference type="OrthoDB" id="1470350at2759"/>
<dbReference type="AlphaFoldDB" id="A0A5N5WVP9"/>
<keyword evidence="4 8" id="KW-0479">Metal-binding</keyword>
<dbReference type="GO" id="GO:0016705">
    <property type="term" value="F:oxidoreductase activity, acting on paired donors, with incorporation or reduction of molecular oxygen"/>
    <property type="evidence" value="ECO:0007669"/>
    <property type="project" value="InterPro"/>
</dbReference>
<keyword evidence="5 9" id="KW-0560">Oxidoreductase</keyword>
<dbReference type="InterPro" id="IPR001128">
    <property type="entry name" value="Cyt_P450"/>
</dbReference>
<evidence type="ECO:0000256" key="9">
    <source>
        <dbReference type="RuleBase" id="RU000461"/>
    </source>
</evidence>
<feature type="binding site" description="axial binding residue" evidence="8">
    <location>
        <position position="453"/>
    </location>
    <ligand>
        <name>heme</name>
        <dbReference type="ChEBI" id="CHEBI:30413"/>
    </ligand>
    <ligandPart>
        <name>Fe</name>
        <dbReference type="ChEBI" id="CHEBI:18248"/>
    </ligandPart>
</feature>
<dbReference type="Proteomes" id="UP000326565">
    <property type="component" value="Unassembled WGS sequence"/>
</dbReference>
<evidence type="ECO:0000256" key="7">
    <source>
        <dbReference type="ARBA" id="ARBA00023033"/>
    </source>
</evidence>
<accession>A0A5N5WVP9</accession>
<dbReference type="InterPro" id="IPR002401">
    <property type="entry name" value="Cyt_P450_E_grp-I"/>
</dbReference>
<evidence type="ECO:0000256" key="2">
    <source>
        <dbReference type="ARBA" id="ARBA00010617"/>
    </source>
</evidence>
<dbReference type="CDD" id="cd11063">
    <property type="entry name" value="CYP52"/>
    <property type="match status" value="1"/>
</dbReference>
<evidence type="ECO:0000256" key="6">
    <source>
        <dbReference type="ARBA" id="ARBA00023004"/>
    </source>
</evidence>
<dbReference type="Gene3D" id="1.10.630.10">
    <property type="entry name" value="Cytochrome P450"/>
    <property type="match status" value="1"/>
</dbReference>
<protein>
    <submittedName>
        <fullName evidence="10">Cytochrome P450</fullName>
    </submittedName>
</protein>
<dbReference type="PANTHER" id="PTHR24287:SF1">
    <property type="entry name" value="P450, PUTATIVE (EUROFUNG)-RELATED"/>
    <property type="match status" value="1"/>
</dbReference>
<keyword evidence="7 9" id="KW-0503">Monooxygenase</keyword>
<proteinExistence type="inferred from homology"/>
<dbReference type="EMBL" id="ML732243">
    <property type="protein sequence ID" value="KAB8072618.1"/>
    <property type="molecule type" value="Genomic_DNA"/>
</dbReference>
<dbReference type="PROSITE" id="PS00086">
    <property type="entry name" value="CYTOCHROME_P450"/>
    <property type="match status" value="1"/>
</dbReference>
<dbReference type="SUPFAM" id="SSF48264">
    <property type="entry name" value="Cytochrome P450"/>
    <property type="match status" value="1"/>
</dbReference>
<name>A0A5N5WVP9_9EURO</name>
<evidence type="ECO:0000256" key="8">
    <source>
        <dbReference type="PIRSR" id="PIRSR602401-1"/>
    </source>
</evidence>
<dbReference type="InterPro" id="IPR036396">
    <property type="entry name" value="Cyt_P450_sf"/>
</dbReference>